<comment type="caution">
    <text evidence="2">The sequence shown here is derived from an EMBL/GenBank/DDBJ whole genome shotgun (WGS) entry which is preliminary data.</text>
</comment>
<evidence type="ECO:0000313" key="3">
    <source>
        <dbReference type="Proteomes" id="UP001230188"/>
    </source>
</evidence>
<evidence type="ECO:0000259" key="1">
    <source>
        <dbReference type="Pfam" id="PF04945"/>
    </source>
</evidence>
<feature type="domain" description="YHS" evidence="1">
    <location>
        <begin position="442"/>
        <end position="482"/>
    </location>
</feature>
<gene>
    <name evidence="2" type="ORF">CTAYLR_003307</name>
</gene>
<sequence length="546" mass="59611">MGVCSSKKAQTTQQAAPSTDVFVKPKARLALTGFDPMSYREGAPGPGDPANSLEFDGATYYFMTPDTKEAFEKDPAKYAPAYGGWCAFAMSEGKKFGIDPFRYKIGEDDDKLYVFYNGTGGDTLPKWEADEATLKAKADENWAAMTSPEPEGTAVHLGLRGFDPVSYREKPAPGDPAFASKHEGATYYFASEANKTTFDADPAKYAPAYGGWCAYAMSEGKLFDVDPYRFKIADDRLYAFYNGAGGDTLPKWEADEAAFKAKADEVWNATATAATTAPDPSPAHLALRGYDPLSYRDGTPALGDPAFSSEYEKATYYFASEANKITFDGDPAEYAAAYGGWCAFAMSEGKTFDVDPYRFKILHDKLYVFYNGVGGDTLPKWEADEAASEAKADDAWRGKVTTSASEAALEETKAAPLEEVEPPPKVVTHLALRGFDPLSYRDGSPTPGDPAFSSRYLEATYYFASEANKTTFDADPAKYAPAYGGWCAYAMSEGQLFDVDPYRFKLADDRLYAFYNGAGGDTLPKWEADEAKLKLKADQVWSAIAY</sequence>
<proteinExistence type="predicted"/>
<dbReference type="NCBIfam" id="NF041384">
    <property type="entry name" value="YHS_seleno_dom"/>
    <property type="match status" value="4"/>
</dbReference>
<keyword evidence="3" id="KW-1185">Reference proteome</keyword>
<dbReference type="AlphaFoldDB" id="A0AAD7XM24"/>
<dbReference type="InterPro" id="IPR007029">
    <property type="entry name" value="YHS_dom"/>
</dbReference>
<name>A0AAD7XM24_9STRA</name>
<dbReference type="EMBL" id="JAQMWT010000315">
    <property type="protein sequence ID" value="KAJ8605431.1"/>
    <property type="molecule type" value="Genomic_DNA"/>
</dbReference>
<evidence type="ECO:0000313" key="2">
    <source>
        <dbReference type="EMBL" id="KAJ8605431.1"/>
    </source>
</evidence>
<dbReference type="Pfam" id="PF04945">
    <property type="entry name" value="YHS"/>
    <property type="match status" value="2"/>
</dbReference>
<organism evidence="2 3">
    <name type="scientific">Chrysophaeum taylorii</name>
    <dbReference type="NCBI Taxonomy" id="2483200"/>
    <lineage>
        <taxon>Eukaryota</taxon>
        <taxon>Sar</taxon>
        <taxon>Stramenopiles</taxon>
        <taxon>Ochrophyta</taxon>
        <taxon>Pelagophyceae</taxon>
        <taxon>Pelagomonadales</taxon>
        <taxon>Pelagomonadaceae</taxon>
        <taxon>Chrysophaeum</taxon>
    </lineage>
</organism>
<protein>
    <recommendedName>
        <fullName evidence="1">YHS domain-containing protein</fullName>
    </recommendedName>
</protein>
<reference evidence="2" key="1">
    <citation type="submission" date="2023-01" db="EMBL/GenBank/DDBJ databases">
        <title>Metagenome sequencing of chrysophaentin producing Chrysophaeum taylorii.</title>
        <authorList>
            <person name="Davison J."/>
            <person name="Bewley C."/>
        </authorList>
    </citation>
    <scope>NUCLEOTIDE SEQUENCE</scope>
    <source>
        <strain evidence="2">NIES-1699</strain>
    </source>
</reference>
<feature type="domain" description="YHS" evidence="1">
    <location>
        <begin position="179"/>
        <end position="208"/>
    </location>
</feature>
<dbReference type="Proteomes" id="UP001230188">
    <property type="component" value="Unassembled WGS sequence"/>
</dbReference>
<accession>A0AAD7XM24</accession>